<sequence>MTRRAIKGAYLDADQAEACLELWASRKFDTHDIHRILRVPEHAVCRLIQAARDLARMQR</sequence>
<dbReference type="Proteomes" id="UP001224781">
    <property type="component" value="Unassembled WGS sequence"/>
</dbReference>
<protein>
    <submittedName>
        <fullName evidence="1">Uncharacterized protein</fullName>
    </submittedName>
</protein>
<gene>
    <name evidence="1" type="ORF">QE408_003100</name>
</gene>
<proteinExistence type="predicted"/>
<name>A0ABU0ULW3_9HYPH</name>
<keyword evidence="2" id="KW-1185">Reference proteome</keyword>
<comment type="caution">
    <text evidence="1">The sequence shown here is derived from an EMBL/GenBank/DDBJ whole genome shotgun (WGS) entry which is preliminary data.</text>
</comment>
<organism evidence="1 2">
    <name type="scientific">Agrobacterium larrymoorei</name>
    <dbReference type="NCBI Taxonomy" id="160699"/>
    <lineage>
        <taxon>Bacteria</taxon>
        <taxon>Pseudomonadati</taxon>
        <taxon>Pseudomonadota</taxon>
        <taxon>Alphaproteobacteria</taxon>
        <taxon>Hyphomicrobiales</taxon>
        <taxon>Rhizobiaceae</taxon>
        <taxon>Rhizobium/Agrobacterium group</taxon>
        <taxon>Agrobacterium</taxon>
    </lineage>
</organism>
<reference evidence="1 2" key="1">
    <citation type="submission" date="2023-07" db="EMBL/GenBank/DDBJ databases">
        <title>Functional and genomic diversity of the sorghum phyllosphere microbiome.</title>
        <authorList>
            <person name="Shade A."/>
        </authorList>
    </citation>
    <scope>NUCLEOTIDE SEQUENCE [LARGE SCALE GENOMIC DNA]</scope>
    <source>
        <strain evidence="1 2">SORGH_AS_1126</strain>
    </source>
</reference>
<dbReference type="RefSeq" id="WP_306932595.1">
    <property type="nucleotide sequence ID" value="NZ_JAUTBL010000002.1"/>
</dbReference>
<evidence type="ECO:0000313" key="1">
    <source>
        <dbReference type="EMBL" id="MDQ1185957.1"/>
    </source>
</evidence>
<evidence type="ECO:0000313" key="2">
    <source>
        <dbReference type="Proteomes" id="UP001224781"/>
    </source>
</evidence>
<accession>A0ABU0ULW3</accession>
<dbReference type="EMBL" id="JAUTBL010000002">
    <property type="protein sequence ID" value="MDQ1185957.1"/>
    <property type="molecule type" value="Genomic_DNA"/>
</dbReference>